<accession>A0A5J4QRN7</accession>
<feature type="non-terminal residue" evidence="1">
    <location>
        <position position="1"/>
    </location>
</feature>
<dbReference type="AlphaFoldDB" id="A0A5J4QRN7"/>
<dbReference type="EMBL" id="SNRW01044428">
    <property type="protein sequence ID" value="KAA6324222.1"/>
    <property type="molecule type" value="Genomic_DNA"/>
</dbReference>
<evidence type="ECO:0000313" key="2">
    <source>
        <dbReference type="Proteomes" id="UP000324800"/>
    </source>
</evidence>
<gene>
    <name evidence="1" type="ORF">EZS28_054216</name>
</gene>
<dbReference type="Proteomes" id="UP000324800">
    <property type="component" value="Unassembled WGS sequence"/>
</dbReference>
<organism evidence="1 2">
    <name type="scientific">Streblomastix strix</name>
    <dbReference type="NCBI Taxonomy" id="222440"/>
    <lineage>
        <taxon>Eukaryota</taxon>
        <taxon>Metamonada</taxon>
        <taxon>Preaxostyla</taxon>
        <taxon>Oxymonadida</taxon>
        <taxon>Streblomastigidae</taxon>
        <taxon>Streblomastix</taxon>
    </lineage>
</organism>
<sequence length="53" mass="6198">VYGDKKGIFEIRKEQEINMKQNMNEFQMKDDGLFPVLNEADEGLTYAATWVEL</sequence>
<comment type="caution">
    <text evidence="1">The sequence shown here is derived from an EMBL/GenBank/DDBJ whole genome shotgun (WGS) entry which is preliminary data.</text>
</comment>
<reference evidence="1 2" key="1">
    <citation type="submission" date="2019-03" db="EMBL/GenBank/DDBJ databases">
        <title>Single cell metagenomics reveals metabolic interactions within the superorganism composed of flagellate Streblomastix strix and complex community of Bacteroidetes bacteria on its surface.</title>
        <authorList>
            <person name="Treitli S.C."/>
            <person name="Kolisko M."/>
            <person name="Husnik F."/>
            <person name="Keeling P."/>
            <person name="Hampl V."/>
        </authorList>
    </citation>
    <scope>NUCLEOTIDE SEQUENCE [LARGE SCALE GENOMIC DNA]</scope>
    <source>
        <strain evidence="1">ST1C</strain>
    </source>
</reference>
<name>A0A5J4QRN7_9EUKA</name>
<protein>
    <submittedName>
        <fullName evidence="1">Uncharacterized protein</fullName>
    </submittedName>
</protein>
<evidence type="ECO:0000313" key="1">
    <source>
        <dbReference type="EMBL" id="KAA6324222.1"/>
    </source>
</evidence>
<proteinExistence type="predicted"/>